<dbReference type="OrthoDB" id="128473at2"/>
<dbReference type="Gene3D" id="1.10.10.10">
    <property type="entry name" value="Winged helix-like DNA-binding domain superfamily/Winged helix DNA-binding domain"/>
    <property type="match status" value="1"/>
</dbReference>
<evidence type="ECO:0000259" key="4">
    <source>
        <dbReference type="Pfam" id="PF07638"/>
    </source>
</evidence>
<keyword evidence="2" id="KW-0731">Sigma factor</keyword>
<dbReference type="InterPro" id="IPR013324">
    <property type="entry name" value="RNA_pol_sigma_r3/r4-like"/>
</dbReference>
<keyword evidence="1" id="KW-0805">Transcription regulation</keyword>
<dbReference type="EMBL" id="MDEG01000003">
    <property type="protein sequence ID" value="PPU98802.1"/>
    <property type="molecule type" value="Genomic_DNA"/>
</dbReference>
<dbReference type="AlphaFoldDB" id="A0A2S7F0B7"/>
<dbReference type="RefSeq" id="WP_046979528.1">
    <property type="nucleotide sequence ID" value="NZ_JBHRWS010000001.1"/>
</dbReference>
<dbReference type="NCBIfam" id="TIGR02937">
    <property type="entry name" value="sigma70-ECF"/>
    <property type="match status" value="1"/>
</dbReference>
<gene>
    <name evidence="5" type="ORF">XhyaCFBP1156_05305</name>
</gene>
<keyword evidence="6" id="KW-1185">Reference proteome</keyword>
<accession>A0A2S7F0B7</accession>
<dbReference type="InterPro" id="IPR039425">
    <property type="entry name" value="RNA_pol_sigma-70-like"/>
</dbReference>
<evidence type="ECO:0000313" key="5">
    <source>
        <dbReference type="EMBL" id="PPU98802.1"/>
    </source>
</evidence>
<name>A0A2S7F0B7_9XANT</name>
<dbReference type="SUPFAM" id="SSF88659">
    <property type="entry name" value="Sigma3 and sigma4 domains of RNA polymerase sigma factors"/>
    <property type="match status" value="1"/>
</dbReference>
<dbReference type="InterPro" id="IPR036388">
    <property type="entry name" value="WH-like_DNA-bd_sf"/>
</dbReference>
<dbReference type="Pfam" id="PF07638">
    <property type="entry name" value="Sigma70_ECF"/>
    <property type="match status" value="1"/>
</dbReference>
<reference evidence="6" key="1">
    <citation type="submission" date="2016-08" db="EMBL/GenBank/DDBJ databases">
        <authorList>
            <person name="Merda D."/>
            <person name="Briand M."/>
            <person name="Taghouti G."/>
            <person name="Carrere S."/>
            <person name="Gouzy J."/>
            <person name="Portier P."/>
            <person name="Jacques M.-A."/>
            <person name="Fischer-Le Saux M."/>
        </authorList>
    </citation>
    <scope>NUCLEOTIDE SEQUENCE [LARGE SCALE GENOMIC DNA]</scope>
    <source>
        <strain evidence="6">CFBP1156</strain>
    </source>
</reference>
<evidence type="ECO:0000313" key="6">
    <source>
        <dbReference type="Proteomes" id="UP000238261"/>
    </source>
</evidence>
<dbReference type="InterPro" id="IPR053812">
    <property type="entry name" value="HTH_Sigma70_ECF-like"/>
</dbReference>
<dbReference type="GO" id="GO:0006352">
    <property type="term" value="P:DNA-templated transcription initiation"/>
    <property type="evidence" value="ECO:0007669"/>
    <property type="project" value="InterPro"/>
</dbReference>
<evidence type="ECO:0000256" key="2">
    <source>
        <dbReference type="ARBA" id="ARBA00023082"/>
    </source>
</evidence>
<evidence type="ECO:0000256" key="1">
    <source>
        <dbReference type="ARBA" id="ARBA00023015"/>
    </source>
</evidence>
<evidence type="ECO:0000256" key="3">
    <source>
        <dbReference type="ARBA" id="ARBA00023163"/>
    </source>
</evidence>
<dbReference type="GO" id="GO:0016987">
    <property type="term" value="F:sigma factor activity"/>
    <property type="evidence" value="ECO:0007669"/>
    <property type="project" value="UniProtKB-KW"/>
</dbReference>
<dbReference type="PANTHER" id="PTHR43133:SF39">
    <property type="entry name" value="SIMILAR TO RNA POLYMERASE SIGMA-E FACTOR"/>
    <property type="match status" value="1"/>
</dbReference>
<organism evidence="5 6">
    <name type="scientific">Xanthomonas hyacinthi</name>
    <dbReference type="NCBI Taxonomy" id="56455"/>
    <lineage>
        <taxon>Bacteria</taxon>
        <taxon>Pseudomonadati</taxon>
        <taxon>Pseudomonadota</taxon>
        <taxon>Gammaproteobacteria</taxon>
        <taxon>Lysobacterales</taxon>
        <taxon>Lysobacteraceae</taxon>
        <taxon>Xanthomonas</taxon>
    </lineage>
</organism>
<dbReference type="NCBIfam" id="TIGR02999">
    <property type="entry name" value="Sig-70_X6"/>
    <property type="match status" value="1"/>
</dbReference>
<protein>
    <submittedName>
        <fullName evidence="5">RNA polymerase subunit sigma</fullName>
    </submittedName>
</protein>
<sequence>MEHEITHLLVQARGGAPERLSAVFELLYPELRRLAATRLGAGERTLSPTMLVHELYLRATTGEPLSTVDRRHFFAAAAKAMRWIVIDHVRRRASEKRGGGQVAVTLTVSLAVDDGPEPRVLELLEGLEALGEIDPQRREVVELHFFAGLEFAEIAELLDCSLRTVYREWERARAFLHAQLREP</sequence>
<proteinExistence type="predicted"/>
<dbReference type="Proteomes" id="UP000238261">
    <property type="component" value="Unassembled WGS sequence"/>
</dbReference>
<comment type="caution">
    <text evidence="5">The sequence shown here is derived from an EMBL/GenBank/DDBJ whole genome shotgun (WGS) entry which is preliminary data.</text>
</comment>
<keyword evidence="3" id="KW-0804">Transcription</keyword>
<feature type="domain" description="RNA polymerase sigma-70 ECF-like HTH" evidence="4">
    <location>
        <begin position="3"/>
        <end position="181"/>
    </location>
</feature>
<dbReference type="InterPro" id="IPR011517">
    <property type="entry name" value="RNA_pol_sigma70_ECF-like"/>
</dbReference>
<dbReference type="PANTHER" id="PTHR43133">
    <property type="entry name" value="RNA POLYMERASE ECF-TYPE SIGMA FACTO"/>
    <property type="match status" value="1"/>
</dbReference>
<dbReference type="InterPro" id="IPR014284">
    <property type="entry name" value="RNA_pol_sigma-70_dom"/>
</dbReference>